<evidence type="ECO:0000313" key="13">
    <source>
        <dbReference type="Proteomes" id="UP000245992"/>
    </source>
</evidence>
<dbReference type="SUPFAM" id="SSF53335">
    <property type="entry name" value="S-adenosyl-L-methionine-dependent methyltransferases"/>
    <property type="match status" value="1"/>
</dbReference>
<evidence type="ECO:0000256" key="8">
    <source>
        <dbReference type="ARBA" id="ARBA00022691"/>
    </source>
</evidence>
<evidence type="ECO:0000256" key="2">
    <source>
        <dbReference type="ARBA" id="ARBA00005369"/>
    </source>
</evidence>
<dbReference type="GO" id="GO:0004719">
    <property type="term" value="F:protein-L-isoaspartate (D-aspartate) O-methyltransferase activity"/>
    <property type="evidence" value="ECO:0007669"/>
    <property type="project" value="UniProtKB-EC"/>
</dbReference>
<protein>
    <recommendedName>
        <fullName evidence="4">Protein-L-isoaspartate O-methyltransferase</fullName>
        <ecNumber evidence="3">2.1.1.77</ecNumber>
    </recommendedName>
    <alternativeName>
        <fullName evidence="11">L-isoaspartyl protein carboxyl methyltransferase</fullName>
    </alternativeName>
    <alternativeName>
        <fullName evidence="9">Protein L-isoaspartyl methyltransferase</fullName>
    </alternativeName>
    <alternativeName>
        <fullName evidence="10">Protein-beta-aspartate methyltransferase</fullName>
    </alternativeName>
</protein>
<dbReference type="AlphaFoldDB" id="A0A2T7T3V1"/>
<dbReference type="STRING" id="1440053.GCA_000718095_02834"/>
<dbReference type="InterPro" id="IPR029063">
    <property type="entry name" value="SAM-dependent_MTases_sf"/>
</dbReference>
<evidence type="ECO:0000256" key="4">
    <source>
        <dbReference type="ARBA" id="ARBA00013346"/>
    </source>
</evidence>
<keyword evidence="7 12" id="KW-0808">Transferase</keyword>
<evidence type="ECO:0000256" key="6">
    <source>
        <dbReference type="ARBA" id="ARBA00022603"/>
    </source>
</evidence>
<evidence type="ECO:0000313" key="12">
    <source>
        <dbReference type="EMBL" id="PVE09793.1"/>
    </source>
</evidence>
<keyword evidence="8" id="KW-0949">S-adenosyl-L-methionine</keyword>
<dbReference type="Proteomes" id="UP000245992">
    <property type="component" value="Unassembled WGS sequence"/>
</dbReference>
<accession>A0A2T7T3V1</accession>
<dbReference type="RefSeq" id="WP_030351922.1">
    <property type="nucleotide sequence ID" value="NZ_AZSP01000241.1"/>
</dbReference>
<dbReference type="CDD" id="cd02440">
    <property type="entry name" value="AdoMet_MTases"/>
    <property type="match status" value="1"/>
</dbReference>
<dbReference type="Gene3D" id="3.40.50.150">
    <property type="entry name" value="Vaccinia Virus protein VP39"/>
    <property type="match status" value="1"/>
</dbReference>
<comment type="subcellular location">
    <subcellularLocation>
        <location evidence="1">Cytoplasm</location>
    </subcellularLocation>
</comment>
<name>A0A2T7T3V1_9ACTN</name>
<dbReference type="PANTHER" id="PTHR11579:SF0">
    <property type="entry name" value="PROTEIN-L-ISOASPARTATE(D-ASPARTATE) O-METHYLTRANSFERASE"/>
    <property type="match status" value="1"/>
</dbReference>
<dbReference type="EMBL" id="AZSP01000241">
    <property type="protein sequence ID" value="PVE09793.1"/>
    <property type="molecule type" value="Genomic_DNA"/>
</dbReference>
<dbReference type="EC" id="2.1.1.77" evidence="3"/>
<evidence type="ECO:0000256" key="11">
    <source>
        <dbReference type="ARBA" id="ARBA00031350"/>
    </source>
</evidence>
<keyword evidence="5" id="KW-0963">Cytoplasm</keyword>
<reference evidence="12 13" key="1">
    <citation type="submission" date="2013-12" db="EMBL/GenBank/DDBJ databases">
        <title>Annotated genome of Streptomyces scopuliridis.</title>
        <authorList>
            <person name="Olson J.B."/>
        </authorList>
    </citation>
    <scope>NUCLEOTIDE SEQUENCE [LARGE SCALE GENOMIC DNA]</scope>
    <source>
        <strain evidence="12 13">RB72</strain>
    </source>
</reference>
<dbReference type="PANTHER" id="PTHR11579">
    <property type="entry name" value="PROTEIN-L-ISOASPARTATE O-METHYLTRANSFERASE"/>
    <property type="match status" value="1"/>
</dbReference>
<evidence type="ECO:0000256" key="10">
    <source>
        <dbReference type="ARBA" id="ARBA00031323"/>
    </source>
</evidence>
<gene>
    <name evidence="12" type="ORF">Y717_33235</name>
</gene>
<organism evidence="12 13">
    <name type="scientific">Streptomyces scopuliridis RB72</name>
    <dbReference type="NCBI Taxonomy" id="1440053"/>
    <lineage>
        <taxon>Bacteria</taxon>
        <taxon>Bacillati</taxon>
        <taxon>Actinomycetota</taxon>
        <taxon>Actinomycetes</taxon>
        <taxon>Kitasatosporales</taxon>
        <taxon>Streptomycetaceae</taxon>
        <taxon>Streptomyces</taxon>
    </lineage>
</organism>
<evidence type="ECO:0000256" key="5">
    <source>
        <dbReference type="ARBA" id="ARBA00022490"/>
    </source>
</evidence>
<comment type="similarity">
    <text evidence="2">Belongs to the methyltransferase superfamily. L-isoaspartyl/D-aspartyl protein methyltransferase family.</text>
</comment>
<proteinExistence type="inferred from homology"/>
<dbReference type="GO" id="GO:0005737">
    <property type="term" value="C:cytoplasm"/>
    <property type="evidence" value="ECO:0007669"/>
    <property type="project" value="UniProtKB-SubCell"/>
</dbReference>
<dbReference type="InterPro" id="IPR000682">
    <property type="entry name" value="PCMT"/>
</dbReference>
<dbReference type="OrthoDB" id="5143400at2"/>
<keyword evidence="13" id="KW-1185">Reference proteome</keyword>
<comment type="caution">
    <text evidence="12">The sequence shown here is derived from an EMBL/GenBank/DDBJ whole genome shotgun (WGS) entry which is preliminary data.</text>
</comment>
<evidence type="ECO:0000256" key="1">
    <source>
        <dbReference type="ARBA" id="ARBA00004496"/>
    </source>
</evidence>
<dbReference type="Pfam" id="PF01135">
    <property type="entry name" value="PCMT"/>
    <property type="match status" value="1"/>
</dbReference>
<keyword evidence="6 12" id="KW-0489">Methyltransferase</keyword>
<evidence type="ECO:0000256" key="9">
    <source>
        <dbReference type="ARBA" id="ARBA00030757"/>
    </source>
</evidence>
<dbReference type="GO" id="GO:0032259">
    <property type="term" value="P:methylation"/>
    <property type="evidence" value="ECO:0007669"/>
    <property type="project" value="UniProtKB-KW"/>
</dbReference>
<evidence type="ECO:0000256" key="7">
    <source>
        <dbReference type="ARBA" id="ARBA00022679"/>
    </source>
</evidence>
<sequence length="396" mass="43311">MTLRSENEGRAGEELTRHLLGTGVLTLEWADAFRAVPRSLFLPDLFWAYDMATGRSEPVVRSEDAAGWERAAYEDIPVVTQWDDGEHVGTAPGSRGTSSASMPSVVASMLRDLDVRDGMRVLEVGTGTGWNAGLLAHRLGNENVVSVEIDRAVAAGASDALTRAGLSPRLVEGDGREGWPAGAPYDRVIVTAGVRTIPTRWLEQTRPGGSILAPWGTHYSNQDALVRLTVGEDGRGVGHFLRMVEFMKLRDQRLDWNRFVEHVKEFPGDADASRTSRTLADLGDRYETPYFVIGLCVPDCAHVVNAADSGEEGDAKAWFFDFLSQSWAAVVFGPGAPDATVYQSGPRRLWDEVEQALSWWISRGRPAVDRFGLTVDQDGTTRPWLDTPVGVLPSFA</sequence>
<evidence type="ECO:0000256" key="3">
    <source>
        <dbReference type="ARBA" id="ARBA00011890"/>
    </source>
</evidence>